<evidence type="ECO:0000313" key="2">
    <source>
        <dbReference type="Proteomes" id="UP000828390"/>
    </source>
</evidence>
<protein>
    <submittedName>
        <fullName evidence="1">Uncharacterized protein</fullName>
    </submittedName>
</protein>
<name>A0A9D4BA00_DREPO</name>
<gene>
    <name evidence="1" type="ORF">DPMN_082277</name>
</gene>
<keyword evidence="2" id="KW-1185">Reference proteome</keyword>
<comment type="caution">
    <text evidence="1">The sequence shown here is derived from an EMBL/GenBank/DDBJ whole genome shotgun (WGS) entry which is preliminary data.</text>
</comment>
<accession>A0A9D4BA00</accession>
<organism evidence="1 2">
    <name type="scientific">Dreissena polymorpha</name>
    <name type="common">Zebra mussel</name>
    <name type="synonym">Mytilus polymorpha</name>
    <dbReference type="NCBI Taxonomy" id="45954"/>
    <lineage>
        <taxon>Eukaryota</taxon>
        <taxon>Metazoa</taxon>
        <taxon>Spiralia</taxon>
        <taxon>Lophotrochozoa</taxon>
        <taxon>Mollusca</taxon>
        <taxon>Bivalvia</taxon>
        <taxon>Autobranchia</taxon>
        <taxon>Heteroconchia</taxon>
        <taxon>Euheterodonta</taxon>
        <taxon>Imparidentia</taxon>
        <taxon>Neoheterodontei</taxon>
        <taxon>Myida</taxon>
        <taxon>Dreissenoidea</taxon>
        <taxon>Dreissenidae</taxon>
        <taxon>Dreissena</taxon>
    </lineage>
</organism>
<evidence type="ECO:0000313" key="1">
    <source>
        <dbReference type="EMBL" id="KAH3694836.1"/>
    </source>
</evidence>
<dbReference type="AlphaFoldDB" id="A0A9D4BA00"/>
<reference evidence="1" key="1">
    <citation type="journal article" date="2019" name="bioRxiv">
        <title>The Genome of the Zebra Mussel, Dreissena polymorpha: A Resource for Invasive Species Research.</title>
        <authorList>
            <person name="McCartney M.A."/>
            <person name="Auch B."/>
            <person name="Kono T."/>
            <person name="Mallez S."/>
            <person name="Zhang Y."/>
            <person name="Obille A."/>
            <person name="Becker A."/>
            <person name="Abrahante J.E."/>
            <person name="Garbe J."/>
            <person name="Badalamenti J.P."/>
            <person name="Herman A."/>
            <person name="Mangelson H."/>
            <person name="Liachko I."/>
            <person name="Sullivan S."/>
            <person name="Sone E.D."/>
            <person name="Koren S."/>
            <person name="Silverstein K.A.T."/>
            <person name="Beckman K.B."/>
            <person name="Gohl D.M."/>
        </authorList>
    </citation>
    <scope>NUCLEOTIDE SEQUENCE</scope>
    <source>
        <strain evidence="1">Duluth1</strain>
        <tissue evidence="1">Whole animal</tissue>
    </source>
</reference>
<dbReference type="Proteomes" id="UP000828390">
    <property type="component" value="Unassembled WGS sequence"/>
</dbReference>
<reference evidence="1" key="2">
    <citation type="submission" date="2020-11" db="EMBL/GenBank/DDBJ databases">
        <authorList>
            <person name="McCartney M.A."/>
            <person name="Auch B."/>
            <person name="Kono T."/>
            <person name="Mallez S."/>
            <person name="Becker A."/>
            <person name="Gohl D.M."/>
            <person name="Silverstein K.A.T."/>
            <person name="Koren S."/>
            <person name="Bechman K.B."/>
            <person name="Herman A."/>
            <person name="Abrahante J.E."/>
            <person name="Garbe J."/>
        </authorList>
    </citation>
    <scope>NUCLEOTIDE SEQUENCE</scope>
    <source>
        <strain evidence="1">Duluth1</strain>
        <tissue evidence="1">Whole animal</tissue>
    </source>
</reference>
<sequence>MSAPGNVLVNTRMLPGADIDSYYDLVLMLMLDFNRCGASMKSILFCTRLFRAYQVADLDGLYGCSVVARVSWWLLAN</sequence>
<proteinExistence type="predicted"/>
<dbReference type="EMBL" id="JAIWYP010000016">
    <property type="protein sequence ID" value="KAH3694836.1"/>
    <property type="molecule type" value="Genomic_DNA"/>
</dbReference>